<proteinExistence type="inferred from homology"/>
<dbReference type="GO" id="GO:0022857">
    <property type="term" value="F:transmembrane transporter activity"/>
    <property type="evidence" value="ECO:0007669"/>
    <property type="project" value="TreeGrafter"/>
</dbReference>
<feature type="transmembrane region" description="Helical" evidence="7">
    <location>
        <begin position="355"/>
        <end position="381"/>
    </location>
</feature>
<evidence type="ECO:0000256" key="1">
    <source>
        <dbReference type="ARBA" id="ARBA00004651"/>
    </source>
</evidence>
<dbReference type="RefSeq" id="WP_128911149.1">
    <property type="nucleotide sequence ID" value="NZ_RDSM01000001.1"/>
</dbReference>
<dbReference type="InterPro" id="IPR050250">
    <property type="entry name" value="Macrolide_Exporter_MacB"/>
</dbReference>
<evidence type="ECO:0000256" key="7">
    <source>
        <dbReference type="SAM" id="Phobius"/>
    </source>
</evidence>
<accession>A0A4Q0T244</accession>
<comment type="subcellular location">
    <subcellularLocation>
        <location evidence="1">Cell membrane</location>
        <topology evidence="1">Multi-pass membrane protein</topology>
    </subcellularLocation>
</comment>
<dbReference type="PANTHER" id="PTHR30572">
    <property type="entry name" value="MEMBRANE COMPONENT OF TRANSPORTER-RELATED"/>
    <property type="match status" value="1"/>
</dbReference>
<evidence type="ECO:0000256" key="3">
    <source>
        <dbReference type="ARBA" id="ARBA00022692"/>
    </source>
</evidence>
<evidence type="ECO:0000259" key="9">
    <source>
        <dbReference type="Pfam" id="PF12704"/>
    </source>
</evidence>
<keyword evidence="2" id="KW-1003">Cell membrane</keyword>
<comment type="caution">
    <text evidence="10">The sequence shown here is derived from an EMBL/GenBank/DDBJ whole genome shotgun (WGS) entry which is preliminary data.</text>
</comment>
<feature type="domain" description="MacB-like periplasmic core" evidence="9">
    <location>
        <begin position="22"/>
        <end position="258"/>
    </location>
</feature>
<organism evidence="10 11">
    <name type="scientific">Granulicella sibirica</name>
    <dbReference type="NCBI Taxonomy" id="2479048"/>
    <lineage>
        <taxon>Bacteria</taxon>
        <taxon>Pseudomonadati</taxon>
        <taxon>Acidobacteriota</taxon>
        <taxon>Terriglobia</taxon>
        <taxon>Terriglobales</taxon>
        <taxon>Acidobacteriaceae</taxon>
        <taxon>Granulicella</taxon>
    </lineage>
</organism>
<dbReference type="EMBL" id="RDSM01000001">
    <property type="protein sequence ID" value="RXH56892.1"/>
    <property type="molecule type" value="Genomic_DNA"/>
</dbReference>
<evidence type="ECO:0000256" key="5">
    <source>
        <dbReference type="ARBA" id="ARBA00023136"/>
    </source>
</evidence>
<dbReference type="NCBIfam" id="TIGR03434">
    <property type="entry name" value="ADOP"/>
    <property type="match status" value="1"/>
</dbReference>
<evidence type="ECO:0000256" key="2">
    <source>
        <dbReference type="ARBA" id="ARBA00022475"/>
    </source>
</evidence>
<dbReference type="InterPro" id="IPR003838">
    <property type="entry name" value="ABC3_permease_C"/>
</dbReference>
<name>A0A4Q0T244_9BACT</name>
<dbReference type="PANTHER" id="PTHR30572:SF4">
    <property type="entry name" value="ABC TRANSPORTER PERMEASE YTRF"/>
    <property type="match status" value="1"/>
</dbReference>
<keyword evidence="11" id="KW-1185">Reference proteome</keyword>
<dbReference type="Proteomes" id="UP000289437">
    <property type="component" value="Unassembled WGS sequence"/>
</dbReference>
<gene>
    <name evidence="10" type="ORF">GRAN_0202</name>
</gene>
<feature type="domain" description="MacB-like periplasmic core" evidence="9">
    <location>
        <begin position="458"/>
        <end position="664"/>
    </location>
</feature>
<dbReference type="Pfam" id="PF12704">
    <property type="entry name" value="MacB_PCD"/>
    <property type="match status" value="2"/>
</dbReference>
<evidence type="ECO:0000313" key="11">
    <source>
        <dbReference type="Proteomes" id="UP000289437"/>
    </source>
</evidence>
<dbReference type="OrthoDB" id="99551at2"/>
<evidence type="ECO:0000313" key="10">
    <source>
        <dbReference type="EMBL" id="RXH56892.1"/>
    </source>
</evidence>
<feature type="transmembrane region" description="Helical" evidence="7">
    <location>
        <begin position="456"/>
        <end position="475"/>
    </location>
</feature>
<keyword evidence="4 7" id="KW-1133">Transmembrane helix</keyword>
<dbReference type="GO" id="GO:0005886">
    <property type="term" value="C:plasma membrane"/>
    <property type="evidence" value="ECO:0007669"/>
    <property type="project" value="UniProtKB-SubCell"/>
</dbReference>
<feature type="transmembrane region" description="Helical" evidence="7">
    <location>
        <begin position="775"/>
        <end position="798"/>
    </location>
</feature>
<keyword evidence="3 7" id="KW-0812">Transmembrane</keyword>
<keyword evidence="5 7" id="KW-0472">Membrane</keyword>
<dbReference type="AlphaFoldDB" id="A0A4Q0T244"/>
<feature type="transmembrane region" description="Helical" evidence="7">
    <location>
        <begin position="731"/>
        <end position="755"/>
    </location>
</feature>
<evidence type="ECO:0000259" key="8">
    <source>
        <dbReference type="Pfam" id="PF02687"/>
    </source>
</evidence>
<dbReference type="InterPro" id="IPR025857">
    <property type="entry name" value="MacB_PCD"/>
</dbReference>
<evidence type="ECO:0000256" key="4">
    <source>
        <dbReference type="ARBA" id="ARBA00022989"/>
    </source>
</evidence>
<dbReference type="InterPro" id="IPR017800">
    <property type="entry name" value="ADOP"/>
</dbReference>
<feature type="transmembrane region" description="Helical" evidence="7">
    <location>
        <begin position="818"/>
        <end position="837"/>
    </location>
</feature>
<comment type="similarity">
    <text evidence="6">Belongs to the ABC-4 integral membrane protein family.</text>
</comment>
<evidence type="ECO:0000256" key="6">
    <source>
        <dbReference type="ARBA" id="ARBA00038076"/>
    </source>
</evidence>
<dbReference type="Pfam" id="PF02687">
    <property type="entry name" value="FtsX"/>
    <property type="match status" value="2"/>
</dbReference>
<reference evidence="10 11" key="1">
    <citation type="submission" date="2018-11" db="EMBL/GenBank/DDBJ databases">
        <authorList>
            <person name="Mardanov A.V."/>
            <person name="Ravin N.V."/>
            <person name="Dedysh S.N."/>
        </authorList>
    </citation>
    <scope>NUCLEOTIDE SEQUENCE [LARGE SCALE GENOMIC DNA]</scope>
    <source>
        <strain evidence="10 11">AF10</strain>
    </source>
</reference>
<feature type="domain" description="ABC3 transporter permease C-terminal" evidence="8">
    <location>
        <begin position="734"/>
        <end position="845"/>
    </location>
</feature>
<feature type="transmembrane region" description="Helical" evidence="7">
    <location>
        <begin position="20"/>
        <end position="43"/>
    </location>
</feature>
<feature type="domain" description="ABC3 transporter permease C-terminal" evidence="8">
    <location>
        <begin position="315"/>
        <end position="435"/>
    </location>
</feature>
<reference evidence="11" key="2">
    <citation type="submission" date="2019-02" db="EMBL/GenBank/DDBJ databases">
        <title>Granulicella sibirica sp. nov., a psychrotolerant acidobacterium isolated from an organic soil layer in forested tundra, West Siberia.</title>
        <authorList>
            <person name="Oshkin I.Y."/>
            <person name="Kulichevskaya I.S."/>
            <person name="Rijpstra W.I.C."/>
            <person name="Sinninghe Damste J.S."/>
            <person name="Rakitin A.L."/>
            <person name="Ravin N.V."/>
            <person name="Dedysh S.N."/>
        </authorList>
    </citation>
    <scope>NUCLEOTIDE SEQUENCE [LARGE SCALE GENOMIC DNA]</scope>
    <source>
        <strain evidence="11">AF10</strain>
    </source>
</reference>
<feature type="transmembrane region" description="Helical" evidence="7">
    <location>
        <begin position="407"/>
        <end position="430"/>
    </location>
</feature>
<protein>
    <submittedName>
        <fullName evidence="10">ABC efflux pump, inner membrane subunit</fullName>
    </submittedName>
</protein>
<feature type="transmembrane region" description="Helical" evidence="7">
    <location>
        <begin position="312"/>
        <end position="334"/>
    </location>
</feature>
<sequence length="852" mass="91656">MSTFLQHLRYAVRQLRLAPVFTATVILTLALGIGATTAIFTLVHAVMLRSLPVADPATLYRIGDSQECCVQGGPREDGRWGIFSYELVHRIKSATPEFEELAAFQAGQGQFSVRRGGTSEPAKPLHSEYVTGNYFSMFGIQAFAGRVFTPSDDRRNAPPTVVMSYRVWQQTYGADPRMVGSTLMLEGHPFTLIGIAPPGFFGDTLSSSPPSLWIPLEQEPLLAGESSFLEATIPNWLRIIGRIKPGASVEGMSARLTTVLQRWIPDSGIFALVPAAQMAEAQKMFSRQHVVVIPGGSGIGAMKEDYGKSLKILLFICALVLLIACANIANLLLARSTVRRHQTSLQLALGASRQRLIMAALTESVVLALAGGVAGVAVAYAGTRLVLWMAFRTAHFLPISAAPSLPVLGFAFGLSLFTGVLFGTAPAWLATHASPVEALRGANRSTRDSSALPQKALVVTQVVLSVVLLTGAGMLTHSLRNLEHRDFGLDMQDRVAVEINQPPATYSPPKLQALNAALQTRLQELPGVERAALAMYTPYTDNWGEGIVVEGKPPDALGTNNGASWDRVSAGYFEAVGQSILRGRGIGQEDTATTRPVAVINQAFAKRFFDKEDPIGHRFGMDIAEYAGSYEVVGIVHDANYSDLEGEPRPMFFLPLTQSIVYKEAMMQKIQTRSFFIGGAVLKTHTSLATLEPQVRKAIAEVDPDLTVTDVLPIQEQVAANFDQQRTVAQLAGMFSLLALVLAAIGLYGVTAYTVARRTGEIGVRMALGANRAKVLQLVLRGALTQTVVGLAIGIPIAIGGAKLTQLYKVNIWDPTSLTISVAMLLLSAFVAAAIPARRAASIDPMQALRTE</sequence>